<dbReference type="InterPro" id="IPR012317">
    <property type="entry name" value="Poly(ADP-ribose)pol_cat_dom"/>
</dbReference>
<dbReference type="Pfam" id="PF22005">
    <property type="entry name" value="WWE_1"/>
    <property type="match status" value="1"/>
</dbReference>
<dbReference type="GO" id="GO:0003950">
    <property type="term" value="F:NAD+ poly-ADP-ribosyltransferase activity"/>
    <property type="evidence" value="ECO:0000318"/>
    <property type="project" value="GO_Central"/>
</dbReference>
<protein>
    <submittedName>
        <fullName evidence="9">Protein mono-ADP-ribosyltransferase PARP14</fullName>
    </submittedName>
</protein>
<dbReference type="InterPro" id="IPR035979">
    <property type="entry name" value="RBD_domain_sf"/>
</dbReference>
<dbReference type="GO" id="GO:1990404">
    <property type="term" value="F:NAD+-protein mono-ADP-ribosyltransferase activity"/>
    <property type="evidence" value="ECO:0007669"/>
    <property type="project" value="TreeGrafter"/>
</dbReference>
<evidence type="ECO:0000256" key="5">
    <source>
        <dbReference type="ARBA" id="ARBA00023242"/>
    </source>
</evidence>
<evidence type="ECO:0000313" key="8">
    <source>
        <dbReference type="Proteomes" id="UP000186698"/>
    </source>
</evidence>
<dbReference type="InterPro" id="IPR057048">
    <property type="entry name" value="PARP14_KH_6"/>
</dbReference>
<evidence type="ECO:0000256" key="2">
    <source>
        <dbReference type="ARBA" id="ARBA00022676"/>
    </source>
</evidence>
<evidence type="ECO:0000256" key="7">
    <source>
        <dbReference type="SAM" id="MobiDB-lite"/>
    </source>
</evidence>
<dbReference type="InterPro" id="IPR012677">
    <property type="entry name" value="Nucleotide-bd_a/b_plait_sf"/>
</dbReference>
<dbReference type="InterPro" id="IPR057044">
    <property type="entry name" value="PARP14_KH_1"/>
</dbReference>
<dbReference type="SUPFAM" id="SSF117839">
    <property type="entry name" value="WWE domain"/>
    <property type="match status" value="1"/>
</dbReference>
<feature type="compositionally biased region" description="Polar residues" evidence="7">
    <location>
        <begin position="1028"/>
        <end position="1039"/>
    </location>
</feature>
<dbReference type="Pfam" id="PF23253">
    <property type="entry name" value="KH_PARP14_6"/>
    <property type="match status" value="1"/>
</dbReference>
<dbReference type="PROSITE" id="PS51059">
    <property type="entry name" value="PARP_CATALYTIC"/>
    <property type="match status" value="1"/>
</dbReference>
<dbReference type="OrthoDB" id="6133115at2759"/>
<feature type="compositionally biased region" description="Basic and acidic residues" evidence="7">
    <location>
        <begin position="110"/>
        <end position="121"/>
    </location>
</feature>
<dbReference type="GO" id="GO:0003676">
    <property type="term" value="F:nucleic acid binding"/>
    <property type="evidence" value="ECO:0007669"/>
    <property type="project" value="InterPro"/>
</dbReference>
<feature type="region of interest" description="Disordered" evidence="7">
    <location>
        <begin position="100"/>
        <end position="176"/>
    </location>
</feature>
<evidence type="ECO:0000256" key="3">
    <source>
        <dbReference type="ARBA" id="ARBA00022679"/>
    </source>
</evidence>
<dbReference type="Pfam" id="PF23248">
    <property type="entry name" value="KH_PARP14_2"/>
    <property type="match status" value="1"/>
</dbReference>
<gene>
    <name evidence="9" type="primary">parp14</name>
</gene>
<dbReference type="PaxDb" id="8355-A0A1L8EV73"/>
<comment type="subcellular location">
    <subcellularLocation>
        <location evidence="1">Nucleus</location>
    </subcellularLocation>
</comment>
<dbReference type="Pfam" id="PF23245">
    <property type="entry name" value="RRM_PARP14_2"/>
    <property type="match status" value="1"/>
</dbReference>
<reference evidence="9" key="1">
    <citation type="submission" date="2025-08" db="UniProtKB">
        <authorList>
            <consortium name="RefSeq"/>
        </authorList>
    </citation>
    <scope>IDENTIFICATION</scope>
    <source>
        <strain evidence="9">J_2021</strain>
        <tissue evidence="9">Erythrocytes</tissue>
    </source>
</reference>
<dbReference type="Pfam" id="PF23249">
    <property type="entry name" value="KH_PARP14_3"/>
    <property type="match status" value="1"/>
</dbReference>
<evidence type="ECO:0000313" key="9">
    <source>
        <dbReference type="RefSeq" id="XP_018091095.1"/>
    </source>
</evidence>
<dbReference type="SMART" id="SM00506">
    <property type="entry name" value="A1pp"/>
    <property type="match status" value="3"/>
</dbReference>
<dbReference type="Gene3D" id="3.90.228.10">
    <property type="match status" value="1"/>
</dbReference>
<dbReference type="Pfam" id="PF01661">
    <property type="entry name" value="Macro"/>
    <property type="match status" value="3"/>
</dbReference>
<dbReference type="Pfam" id="PF23085">
    <property type="entry name" value="RRM_PARP14_3"/>
    <property type="match status" value="1"/>
</dbReference>
<comment type="similarity">
    <text evidence="6">Belongs to the ARTD/PARP family.</text>
</comment>
<dbReference type="CDD" id="cd02903">
    <property type="entry name" value="Macro_BAL-like"/>
    <property type="match status" value="2"/>
</dbReference>
<dbReference type="InterPro" id="IPR057043">
    <property type="entry name" value="PARP14_KH_2"/>
</dbReference>
<dbReference type="Bgee" id="100381031">
    <property type="expression patterns" value="Expressed in spleen and 14 other cell types or tissues"/>
</dbReference>
<proteinExistence type="inferred from homology"/>
<dbReference type="InterPro" id="IPR043472">
    <property type="entry name" value="Macro_dom-like"/>
</dbReference>
<dbReference type="OMA" id="FVERNTH"/>
<dbReference type="GO" id="GO:0005634">
    <property type="term" value="C:nucleus"/>
    <property type="evidence" value="ECO:0000318"/>
    <property type="project" value="GO_Central"/>
</dbReference>
<feature type="region of interest" description="Disordered" evidence="7">
    <location>
        <begin position="1026"/>
        <end position="1059"/>
    </location>
</feature>
<dbReference type="InterPro" id="IPR054596">
    <property type="entry name" value="PARP14_WWE"/>
</dbReference>
<dbReference type="SUPFAM" id="SSF56399">
    <property type="entry name" value="ADP-ribosylation"/>
    <property type="match status" value="1"/>
</dbReference>
<dbReference type="InterPro" id="IPR052056">
    <property type="entry name" value="Mono-ARTD/PARP"/>
</dbReference>
<dbReference type="Pfam" id="PF23251">
    <property type="entry name" value="KH_PARP14_4"/>
    <property type="match status" value="1"/>
</dbReference>
<dbReference type="InterPro" id="IPR057045">
    <property type="entry name" value="PARP14_KH_3"/>
</dbReference>
<dbReference type="CDD" id="cd02907">
    <property type="entry name" value="Macro_Af1521_BAL-like"/>
    <property type="match status" value="1"/>
</dbReference>
<keyword evidence="8" id="KW-1185">Reference proteome</keyword>
<evidence type="ECO:0000256" key="4">
    <source>
        <dbReference type="ARBA" id="ARBA00023027"/>
    </source>
</evidence>
<dbReference type="GO" id="GO:0005737">
    <property type="term" value="C:cytoplasm"/>
    <property type="evidence" value="ECO:0000318"/>
    <property type="project" value="GO_Central"/>
</dbReference>
<dbReference type="Gene3D" id="3.40.220.10">
    <property type="entry name" value="Leucine Aminopeptidase, subunit E, domain 1"/>
    <property type="match status" value="3"/>
</dbReference>
<dbReference type="PROSITE" id="PS51154">
    <property type="entry name" value="MACRO"/>
    <property type="match status" value="3"/>
</dbReference>
<dbReference type="GO" id="GO:0003714">
    <property type="term" value="F:transcription corepressor activity"/>
    <property type="evidence" value="ECO:0000318"/>
    <property type="project" value="GO_Central"/>
</dbReference>
<dbReference type="InterPro" id="IPR057049">
    <property type="entry name" value="PARP14_KH_8"/>
</dbReference>
<dbReference type="CDD" id="cd01439">
    <property type="entry name" value="TCCD_inducible_PARP_like"/>
    <property type="match status" value="1"/>
</dbReference>
<dbReference type="GeneID" id="100381031"/>
<sequence length="1855" mass="206140">MEESCTYQFPVALQWDQGPEKLKELKNKLLVYFQSKSKSNGGESVIKDLDCSQGYVLIHFSQETVRDRVLQKQTHELSLPGGKKLQLNISLPEAGGFNASKAEVSPAKDTTAKEPKAKESSPNELSYKKPSASEIPVTESPTKETSAKRSQALEPPAGSNDIDIEEESVSAESNVKSEKANITIQGAPNSMVLIENLQESFTAEMLNLLVEKDSNKVEGQDFYVEMIPEIQSAVVTFTCDIDICSFMGRLTRNSRFKQEPTVKALEETKHIRVENVSPNMSEEYLLIYFESSRHGGGTVQKVNLIPEEEAAIVTFRNIEDTYKVLAKQNVLEKKLVSVYPYYESPGITLYGKEGPCVTLPKPLEVPISPYVLEFILEHPQIKNDINKKMVDKNCEITWPDPNCSKPTIRFCILSSISSHLRTMAKIVRTWGDQVYTEFSHIINRFKAAEYNVNPSVWEAIKGEVSSSTYGEILVKPDLAKQKVFLAGPSQVMTEKEQAFGELVENTTRQIDRQNRSVEMSEALAPALYEIMCKSGHIKNIQSQSPDVRIEYDVPTKNLKLYGVKEEVLSAKSEIHKATQQLKSKSIPFDLHIIHFLGFTDNDALSCLLLTRHNINAVFRTEGNLVTLNGLSMKDLSEAEKQMKRELVCMQVTVEDKTIISKPEWNSLITHLCHSFNSERCTVVIEEFPRGAENQVVIAGLASNVGNASQQIHDFLEKNTPIQKNIQVRSVAIIPFIMQEKKQFYEEIKSQNVNVVMKEKNITLRGSRFYVQEAAILIEKILSSLHSGTVCIKKPGAKKFCIEKEEMYVSAAKNKFQCLVHFQKEGEDIVTTSPVDISESHYQRDLPEGVTIAIYKDDLTHHSVDVVVNAATEDLKLTEGLSLALLNAAGPNLQTECNQIIKTEGKLRIGDSVITGAGNLPCKQVIHSVSPKWDPKTKCTRLLQRAINRCLELAAENGHNSVAIPTVGSQMSGFPVNVCVQNIVESVRQYVESPERSKNLKRIHLVDSAGETVAAFTEAVKAEFGDNIPESSRTGNIGSDKQSKSKEMSRRSDGQMATTKEGVNIKIVQGNIQDATTDVIVNSVGKDLNLNFGAVSKALSAKAGAKLQEQLKELSHGSQVEEGSVFVTDGFGLNCKKVIHVVTPGWDEGKGSAEKTLRTIMKSCQSATKKEKLKSITFPAIGTGALGFPKNVVASLMFEEVLKFSCKHKGGQLQEVNFLLHPSDKETIKAFNSELSERTKSEESGHQSKDGRNTALYGLVSTPTLGVHEIKIGSLTYQVKTGDITKERTDVIVNSTNNTFRLKTGVSKAILEAAGKSVEDECTKLGGQANKGYIVTQNGNLSCRHIIHVYAVSTPDKIKASILDVLQECENLKATSVAFPAIGTGAGRVTSAAVADTMLDAVEEFVTSKSPKSVQTVKVIVFQQKMLDDFYNSMINKEETGLLAQSGFRGAIQFVLNYFTATKVEPEKPKLYIPKQNIEPAIFHLCGEDKKKVMEASSWLEELLLKEQHEDVISDDWILEFEEQELKKLTELQNKSHVHISIEPSGSAIKVSGLTRDVFDISKEIHSIIKNVNYRKTREREADLYSNLVEWRYHDGTRFVPFAKMFNLDLEKAQIDGIQSLSVDIGGVKYTVNMELKSASDVKGNSVGIERVSKSGLSTSLPDNWDPMEKEQLKIVPLNPGSPEYNSVEGMFAQTCQMKIMKIQRVQNQYLWHNYQIKKQSIDTKNSSTNNEKQLFHGTNPGTIDNVNNNGFNRSFAGKNASIIGNGTYFAVDANYSADDTYSKPDTSGHKHMYLARVLTGTFTTGQKDLIAPPPKTQSNPTDLYDSVTDNMNQPSMFVIFNDIQAYPEYLITFTK</sequence>
<dbReference type="KEGG" id="xla:100381031"/>
<dbReference type="Pfam" id="PF00644">
    <property type="entry name" value="PARP"/>
    <property type="match status" value="1"/>
</dbReference>
<evidence type="ECO:0000256" key="6">
    <source>
        <dbReference type="ARBA" id="ARBA00024347"/>
    </source>
</evidence>
<feature type="compositionally biased region" description="Basic and acidic residues" evidence="7">
    <location>
        <begin position="1040"/>
        <end position="1052"/>
    </location>
</feature>
<dbReference type="Pfam" id="PF23084">
    <property type="entry name" value="KH_PARP14_1"/>
    <property type="match status" value="1"/>
</dbReference>
<dbReference type="InterPro" id="IPR057050">
    <property type="entry name" value="RRM_PARP14_2"/>
</dbReference>
<dbReference type="RefSeq" id="XP_018091095.1">
    <property type="nucleotide sequence ID" value="XM_018235606.2"/>
</dbReference>
<dbReference type="Pfam" id="PF23222">
    <property type="entry name" value="RRM_PARP14_1"/>
    <property type="match status" value="1"/>
</dbReference>
<dbReference type="FunFam" id="3.90.228.10:FF:000008">
    <property type="entry name" value="Poly [ADP-ribose] polymerase"/>
    <property type="match status" value="1"/>
</dbReference>
<dbReference type="GO" id="GO:0070212">
    <property type="term" value="P:protein poly-ADP-ribosylation"/>
    <property type="evidence" value="ECO:0007669"/>
    <property type="project" value="TreeGrafter"/>
</dbReference>
<dbReference type="Proteomes" id="UP000186698">
    <property type="component" value="Chromosome 9_10L"/>
</dbReference>
<keyword evidence="4" id="KW-0520">NAD</keyword>
<keyword evidence="5" id="KW-0539">Nucleus</keyword>
<dbReference type="InterPro" id="IPR057047">
    <property type="entry name" value="PARP14_KH_5"/>
</dbReference>
<dbReference type="InterPro" id="IPR037197">
    <property type="entry name" value="WWE_dom_sf"/>
</dbReference>
<evidence type="ECO:0000256" key="1">
    <source>
        <dbReference type="ARBA" id="ARBA00004123"/>
    </source>
</evidence>
<keyword evidence="3" id="KW-0808">Transferase</keyword>
<dbReference type="Gene3D" id="3.30.720.50">
    <property type="match status" value="1"/>
</dbReference>
<accession>A0A1L8EV73</accession>
<name>A0A1L8EV73_XENLA</name>
<dbReference type="PANTHER" id="PTHR14453">
    <property type="entry name" value="PARP/ZINC FINGER CCCH TYPE DOMAIN CONTAINING PROTEIN"/>
    <property type="match status" value="1"/>
</dbReference>
<dbReference type="PANTHER" id="PTHR14453:SF103">
    <property type="entry name" value="POLY [ADP-RIBOSE] POLYMERASE"/>
    <property type="match status" value="1"/>
</dbReference>
<dbReference type="GO" id="GO:0060336">
    <property type="term" value="P:negative regulation of type II interferon-mediated signaling pathway"/>
    <property type="evidence" value="ECO:0000318"/>
    <property type="project" value="GO_Central"/>
</dbReference>
<dbReference type="InterPro" id="IPR057046">
    <property type="entry name" value="PARP14_KH_4"/>
</dbReference>
<dbReference type="CTD" id="100381031"/>
<dbReference type="SUPFAM" id="SSF52949">
    <property type="entry name" value="Macro domain-like"/>
    <property type="match status" value="3"/>
</dbReference>
<dbReference type="InterPro" id="IPR057051">
    <property type="entry name" value="PARP14_RPM_1"/>
</dbReference>
<keyword evidence="2" id="KW-0328">Glycosyltransferase</keyword>
<dbReference type="SUPFAM" id="SSF54928">
    <property type="entry name" value="RNA-binding domain, RBD"/>
    <property type="match status" value="1"/>
</dbReference>
<dbReference type="GO" id="GO:0010629">
    <property type="term" value="P:negative regulation of gene expression"/>
    <property type="evidence" value="ECO:0000318"/>
    <property type="project" value="GO_Central"/>
</dbReference>
<organism evidence="8 9">
    <name type="scientific">Xenopus laevis</name>
    <name type="common">African clawed frog</name>
    <dbReference type="NCBI Taxonomy" id="8355"/>
    <lineage>
        <taxon>Eukaryota</taxon>
        <taxon>Metazoa</taxon>
        <taxon>Chordata</taxon>
        <taxon>Craniata</taxon>
        <taxon>Vertebrata</taxon>
        <taxon>Euteleostomi</taxon>
        <taxon>Amphibia</taxon>
        <taxon>Batrachia</taxon>
        <taxon>Anura</taxon>
        <taxon>Pipoidea</taxon>
        <taxon>Pipidae</taxon>
        <taxon>Xenopodinae</taxon>
        <taxon>Xenopus</taxon>
        <taxon>Xenopus</taxon>
    </lineage>
</organism>
<dbReference type="Gene3D" id="3.30.70.330">
    <property type="match status" value="2"/>
</dbReference>
<dbReference type="InterPro" id="IPR002589">
    <property type="entry name" value="Macro_dom"/>
</dbReference>
<dbReference type="Pfam" id="PF23254">
    <property type="entry name" value="KH_PARP14_8"/>
    <property type="match status" value="1"/>
</dbReference>
<dbReference type="Pfam" id="PF23252">
    <property type="entry name" value="KH_PARP14_5"/>
    <property type="match status" value="1"/>
</dbReference>
<dbReference type="STRING" id="8355.A0A1L8EV73"/>